<dbReference type="SUPFAM" id="SSF46785">
    <property type="entry name" value="Winged helix' DNA-binding domain"/>
    <property type="match status" value="1"/>
</dbReference>
<evidence type="ECO:0000256" key="1">
    <source>
        <dbReference type="ARBA" id="ARBA00009437"/>
    </source>
</evidence>
<dbReference type="Proteomes" id="UP001156974">
    <property type="component" value="Unassembled WGS sequence"/>
</dbReference>
<evidence type="ECO:0000256" key="3">
    <source>
        <dbReference type="ARBA" id="ARBA00023125"/>
    </source>
</evidence>
<keyword evidence="3" id="KW-0238">DNA-binding</keyword>
<organism evidence="6 7">
    <name type="scientific">Pseudoalteromonas shioyasakiensis</name>
    <dbReference type="NCBI Taxonomy" id="1190813"/>
    <lineage>
        <taxon>Bacteria</taxon>
        <taxon>Pseudomonadati</taxon>
        <taxon>Pseudomonadota</taxon>
        <taxon>Gammaproteobacteria</taxon>
        <taxon>Alteromonadales</taxon>
        <taxon>Pseudoalteromonadaceae</taxon>
        <taxon>Pseudoalteromonas</taxon>
    </lineage>
</organism>
<dbReference type="Gene3D" id="3.40.190.290">
    <property type="match status" value="1"/>
</dbReference>
<protein>
    <submittedName>
        <fullName evidence="6">LysR family transcriptional regulator</fullName>
    </submittedName>
</protein>
<keyword evidence="7" id="KW-1185">Reference proteome</keyword>
<keyword evidence="4" id="KW-0804">Transcription</keyword>
<dbReference type="Gene3D" id="1.10.10.10">
    <property type="entry name" value="Winged helix-like DNA-binding domain superfamily/Winged helix DNA-binding domain"/>
    <property type="match status" value="1"/>
</dbReference>
<evidence type="ECO:0000259" key="5">
    <source>
        <dbReference type="PROSITE" id="PS50931"/>
    </source>
</evidence>
<name>A0ABT6U4R6_9GAMM</name>
<gene>
    <name evidence="6" type="ORF">MKZ47_19090</name>
</gene>
<dbReference type="InterPro" id="IPR058163">
    <property type="entry name" value="LysR-type_TF_proteobact-type"/>
</dbReference>
<comment type="similarity">
    <text evidence="1">Belongs to the LysR transcriptional regulatory family.</text>
</comment>
<dbReference type="PANTHER" id="PTHR30537:SF35">
    <property type="entry name" value="TRANSCRIPTIONAL REGULATORY PROTEIN"/>
    <property type="match status" value="1"/>
</dbReference>
<accession>A0ABT6U4R6</accession>
<dbReference type="Pfam" id="PF03466">
    <property type="entry name" value="LysR_substrate"/>
    <property type="match status" value="1"/>
</dbReference>
<dbReference type="InterPro" id="IPR036388">
    <property type="entry name" value="WH-like_DNA-bd_sf"/>
</dbReference>
<dbReference type="RefSeq" id="WP_175083275.1">
    <property type="nucleotide sequence ID" value="NZ_JAKUMG010000017.1"/>
</dbReference>
<dbReference type="InterPro" id="IPR036390">
    <property type="entry name" value="WH_DNA-bd_sf"/>
</dbReference>
<dbReference type="EMBL" id="JAKUMG010000017">
    <property type="protein sequence ID" value="MDI4671175.1"/>
    <property type="molecule type" value="Genomic_DNA"/>
</dbReference>
<dbReference type="SUPFAM" id="SSF53850">
    <property type="entry name" value="Periplasmic binding protein-like II"/>
    <property type="match status" value="1"/>
</dbReference>
<evidence type="ECO:0000256" key="2">
    <source>
        <dbReference type="ARBA" id="ARBA00023015"/>
    </source>
</evidence>
<evidence type="ECO:0000313" key="6">
    <source>
        <dbReference type="EMBL" id="MDI4671175.1"/>
    </source>
</evidence>
<comment type="caution">
    <text evidence="6">The sequence shown here is derived from an EMBL/GenBank/DDBJ whole genome shotgun (WGS) entry which is preliminary data.</text>
</comment>
<sequence>MDRITAAKVFIEITEQGSFTKAAAKLNMSTAMVSRYLSELEQWFGTRLMHRTTRVISLTEAGTATLPACRKMLMAVAEAKNLVIEQTKKAKGVLRVATSGSFADAYLVSALVEFQKLHPEIEISLSVGHTLSNLVEDRIDLAVRVTNTLDPTMIAVPLTLCNSVMCAAPEYLEKYGAPTSLEELSEHRCVAHFSGSRKNYRFIKGEDIIEVPVKRYFESNETNVITRAVLSGAGVGMLPTFYVGKHLKSGKLVRILPQFQPEPLGIYAIYLSRHHQPLSLRLLVEFLKLQFKDAAAPWDHELGVIPSGVENKKEP</sequence>
<dbReference type="CDD" id="cd08422">
    <property type="entry name" value="PBP2_CrgA_like"/>
    <property type="match status" value="1"/>
</dbReference>
<dbReference type="InterPro" id="IPR005119">
    <property type="entry name" value="LysR_subst-bd"/>
</dbReference>
<proteinExistence type="inferred from homology"/>
<dbReference type="Pfam" id="PF00126">
    <property type="entry name" value="HTH_1"/>
    <property type="match status" value="1"/>
</dbReference>
<dbReference type="PANTHER" id="PTHR30537">
    <property type="entry name" value="HTH-TYPE TRANSCRIPTIONAL REGULATOR"/>
    <property type="match status" value="1"/>
</dbReference>
<evidence type="ECO:0000256" key="4">
    <source>
        <dbReference type="ARBA" id="ARBA00023163"/>
    </source>
</evidence>
<evidence type="ECO:0000313" key="7">
    <source>
        <dbReference type="Proteomes" id="UP001156974"/>
    </source>
</evidence>
<feature type="domain" description="HTH lysR-type" evidence="5">
    <location>
        <begin position="1"/>
        <end position="59"/>
    </location>
</feature>
<dbReference type="InterPro" id="IPR000847">
    <property type="entry name" value="LysR_HTH_N"/>
</dbReference>
<keyword evidence="2" id="KW-0805">Transcription regulation</keyword>
<dbReference type="PROSITE" id="PS50931">
    <property type="entry name" value="HTH_LYSR"/>
    <property type="match status" value="1"/>
</dbReference>
<reference evidence="6 7" key="1">
    <citation type="submission" date="2022-02" db="EMBL/GenBank/DDBJ databases">
        <title>Genome analysis of Beneficial Microorganisms for Coral consortium from Pocillopora damicornis.</title>
        <authorList>
            <person name="Rosado P.M."/>
            <person name="Cardoso P.M."/>
            <person name="Rosado J.G."/>
            <person name="Schultz J."/>
            <person name="Rocha U."/>
            <person name="Costa T.K."/>
            <person name="Peixoto R.S."/>
        </authorList>
    </citation>
    <scope>NUCLEOTIDE SEQUENCE [LARGE SCALE GENOMIC DNA]</scope>
    <source>
        <strain evidence="6 7">BMC5</strain>
    </source>
</reference>